<dbReference type="PANTHER" id="PTHR47991">
    <property type="entry name" value="OXOGLUTARATE/IRON-DEPENDENT DIOXYGENASE"/>
    <property type="match status" value="1"/>
</dbReference>
<evidence type="ECO:0000313" key="6">
    <source>
        <dbReference type="EMBL" id="KAL3817987.1"/>
    </source>
</evidence>
<accession>A0ABD3S0K7</accession>
<dbReference type="Pfam" id="PF14226">
    <property type="entry name" value="DIOX_N"/>
    <property type="match status" value="1"/>
</dbReference>
<dbReference type="EMBL" id="JBJXBP010000007">
    <property type="protein sequence ID" value="KAL3817987.1"/>
    <property type="molecule type" value="Genomic_DNA"/>
</dbReference>
<keyword evidence="3 4" id="KW-0408">Iron</keyword>
<dbReference type="PROSITE" id="PS51471">
    <property type="entry name" value="FE2OG_OXY"/>
    <property type="match status" value="1"/>
</dbReference>
<comment type="similarity">
    <text evidence="1 4">Belongs to the iron/ascorbate-dependent oxidoreductase family.</text>
</comment>
<evidence type="ECO:0000256" key="4">
    <source>
        <dbReference type="RuleBase" id="RU003682"/>
    </source>
</evidence>
<sequence>MSQLEEQHVESLSSGPQKLQLKHFVWSEDEWPAIKHNDFTKEYDIPVISLSEILQKPEDDEVYKNVCQIMVAAAHKWGFFKLVDHGVASEIVDDIKICLNDFFNLSMEKKMNGSRNGSLPLGYSASNLDYERNLPWAEILQLLQSPQQVVEFWKRVYGDDHHQALSNAMIKYMKAQEELGRIILKMLAHGLGLASDFFTRNLTEKEAVMIRVNRYPPCPLPEKCLGLGSHTDPHTLTILLQDETGGLQVLKDNDQWFGIRPVPTSFIVNIGDTLEAWTNGRLKSVVHRAVLNKESHRLSIAYFISPASTTEIESPPELVDSEPNPRKYASFTWGEFRKELLMQKRVVGKTALDRYLMYR</sequence>
<dbReference type="InterPro" id="IPR050295">
    <property type="entry name" value="Plant_2OG-oxidoreductases"/>
</dbReference>
<reference evidence="6 7" key="1">
    <citation type="submission" date="2024-12" db="EMBL/GenBank/DDBJ databases">
        <title>The unique morphological basis and parallel evolutionary history of personate flowers in Penstemon.</title>
        <authorList>
            <person name="Depatie T.H."/>
            <person name="Wessinger C.A."/>
        </authorList>
    </citation>
    <scope>NUCLEOTIDE SEQUENCE [LARGE SCALE GENOMIC DNA]</scope>
    <source>
        <strain evidence="6">WTNN_2</strain>
        <tissue evidence="6">Leaf</tissue>
    </source>
</reference>
<comment type="caution">
    <text evidence="6">The sequence shown here is derived from an EMBL/GenBank/DDBJ whole genome shotgun (WGS) entry which is preliminary data.</text>
</comment>
<dbReference type="Pfam" id="PF03171">
    <property type="entry name" value="2OG-FeII_Oxy"/>
    <property type="match status" value="1"/>
</dbReference>
<dbReference type="InterPro" id="IPR027443">
    <property type="entry name" value="IPNS-like_sf"/>
</dbReference>
<dbReference type="GO" id="GO:0009805">
    <property type="term" value="P:coumarin biosynthetic process"/>
    <property type="evidence" value="ECO:0007669"/>
    <property type="project" value="UniProtKB-ARBA"/>
</dbReference>
<dbReference type="GO" id="GO:0046872">
    <property type="term" value="F:metal ion binding"/>
    <property type="evidence" value="ECO:0007669"/>
    <property type="project" value="UniProtKB-KW"/>
</dbReference>
<dbReference type="PRINTS" id="PR00682">
    <property type="entry name" value="IPNSYNTHASE"/>
</dbReference>
<dbReference type="Proteomes" id="UP001634393">
    <property type="component" value="Unassembled WGS sequence"/>
</dbReference>
<protein>
    <recommendedName>
        <fullName evidence="5">Fe2OG dioxygenase domain-containing protein</fullName>
    </recommendedName>
</protein>
<dbReference type="InterPro" id="IPR044861">
    <property type="entry name" value="IPNS-like_FE2OG_OXY"/>
</dbReference>
<gene>
    <name evidence="6" type="ORF">ACJIZ3_003892</name>
</gene>
<dbReference type="GO" id="GO:0002238">
    <property type="term" value="P:response to molecule of fungal origin"/>
    <property type="evidence" value="ECO:0007669"/>
    <property type="project" value="UniProtKB-ARBA"/>
</dbReference>
<dbReference type="GO" id="GO:0016706">
    <property type="term" value="F:2-oxoglutarate-dependent dioxygenase activity"/>
    <property type="evidence" value="ECO:0007669"/>
    <property type="project" value="UniProtKB-ARBA"/>
</dbReference>
<dbReference type="InterPro" id="IPR005123">
    <property type="entry name" value="Oxoglu/Fe-dep_dioxygenase_dom"/>
</dbReference>
<keyword evidence="2 4" id="KW-0479">Metal-binding</keyword>
<name>A0ABD3S0K7_9LAMI</name>
<keyword evidence="4" id="KW-0560">Oxidoreductase</keyword>
<dbReference type="SUPFAM" id="SSF51197">
    <property type="entry name" value="Clavaminate synthase-like"/>
    <property type="match status" value="1"/>
</dbReference>
<dbReference type="InterPro" id="IPR026992">
    <property type="entry name" value="DIOX_N"/>
</dbReference>
<evidence type="ECO:0000256" key="1">
    <source>
        <dbReference type="ARBA" id="ARBA00008056"/>
    </source>
</evidence>
<dbReference type="Gene3D" id="2.60.120.330">
    <property type="entry name" value="B-lactam Antibiotic, Isopenicillin N Synthase, Chain"/>
    <property type="match status" value="1"/>
</dbReference>
<evidence type="ECO:0000256" key="2">
    <source>
        <dbReference type="ARBA" id="ARBA00022723"/>
    </source>
</evidence>
<evidence type="ECO:0000256" key="3">
    <source>
        <dbReference type="ARBA" id="ARBA00023004"/>
    </source>
</evidence>
<dbReference type="AlphaFoldDB" id="A0ABD3S0K7"/>
<keyword evidence="7" id="KW-1185">Reference proteome</keyword>
<proteinExistence type="inferred from homology"/>
<evidence type="ECO:0000259" key="5">
    <source>
        <dbReference type="PROSITE" id="PS51471"/>
    </source>
</evidence>
<organism evidence="6 7">
    <name type="scientific">Penstemon smallii</name>
    <dbReference type="NCBI Taxonomy" id="265156"/>
    <lineage>
        <taxon>Eukaryota</taxon>
        <taxon>Viridiplantae</taxon>
        <taxon>Streptophyta</taxon>
        <taxon>Embryophyta</taxon>
        <taxon>Tracheophyta</taxon>
        <taxon>Spermatophyta</taxon>
        <taxon>Magnoliopsida</taxon>
        <taxon>eudicotyledons</taxon>
        <taxon>Gunneridae</taxon>
        <taxon>Pentapetalae</taxon>
        <taxon>asterids</taxon>
        <taxon>lamiids</taxon>
        <taxon>Lamiales</taxon>
        <taxon>Plantaginaceae</taxon>
        <taxon>Cheloneae</taxon>
        <taxon>Penstemon</taxon>
    </lineage>
</organism>
<feature type="domain" description="Fe2OG dioxygenase" evidence="5">
    <location>
        <begin position="206"/>
        <end position="306"/>
    </location>
</feature>
<evidence type="ECO:0000313" key="7">
    <source>
        <dbReference type="Proteomes" id="UP001634393"/>
    </source>
</evidence>